<dbReference type="InterPro" id="IPR000858">
    <property type="entry name" value="S_locus_glycoprot_dom"/>
</dbReference>
<dbReference type="SUPFAM" id="SSF51110">
    <property type="entry name" value="alpha-D-mannose-specific plant lectins"/>
    <property type="match status" value="1"/>
</dbReference>
<evidence type="ECO:0000256" key="1">
    <source>
        <dbReference type="ARBA" id="ARBA00003061"/>
    </source>
</evidence>
<evidence type="ECO:0000256" key="8">
    <source>
        <dbReference type="PROSITE-ProRule" id="PRU00076"/>
    </source>
</evidence>
<dbReference type="EC" id="2.7.11.1" evidence="2"/>
<evidence type="ECO:0000313" key="14">
    <source>
        <dbReference type="Proteomes" id="UP001165190"/>
    </source>
</evidence>
<dbReference type="InterPro" id="IPR035446">
    <property type="entry name" value="SLSG/EP1"/>
</dbReference>
<dbReference type="PANTHER" id="PTHR32444:SF63">
    <property type="entry name" value="G-TYPE LECTIN S-RECEPTOR-LIKE SERINE_THREONINE-PROTEIN KINASE RKS1"/>
    <property type="match status" value="1"/>
</dbReference>
<comment type="caution">
    <text evidence="13">The sequence shown here is derived from an EMBL/GenBank/DDBJ whole genome shotgun (WGS) entry which is preliminary data.</text>
</comment>
<keyword evidence="8" id="KW-0245">EGF-like domain</keyword>
<dbReference type="PROSITE" id="PS50948">
    <property type="entry name" value="PAN"/>
    <property type="match status" value="1"/>
</dbReference>
<evidence type="ECO:0000256" key="5">
    <source>
        <dbReference type="ARBA" id="ARBA00023180"/>
    </source>
</evidence>
<sequence>MNPVQWLLMVLLIFFLSRFSLSADIITQHHFIEDNNDEVIISSGKVFALGFFSPGNSRNRYVGIWYHQIPEKIVVWVANRNNPIKDNSGILRIDSLGNLSLFQRNQTVPVWSTNISIRGTRSSIARILDSGNLVLLQNDTRKVVLWQSFDHPTNTWLLSMKIGLSFRTGLNRILTSWKSPDDPGFGIYSLRMIPDGFPQLVMYKGSTPWWRSGPWTGQRWTGIPEMSKKYVINDYFVNSDDEVSYNTSVKNASIITRGVTNETGILEGLIWNHEDQRWIVFYSHPKEQCDFYGHCGPNGYCNPYRADDFECTCFPGFEPKSPEAWFIRDGTGGCVRKPSISMCGNGEGFIKFTHVKVPDTSVAHADMSMGLKQCKEKCLRNCSCMAYASAYSEINRGVGCLTWDGDLLDARIYTQTGQDLYVRVDANYLGRCPTFNSLFATNIYMQVAVLTVKTGSS</sequence>
<feature type="domain" description="Bulb-type lectin" evidence="11">
    <location>
        <begin position="23"/>
        <end position="148"/>
    </location>
</feature>
<evidence type="ECO:0000313" key="13">
    <source>
        <dbReference type="EMBL" id="GMJ14630.1"/>
    </source>
</evidence>
<dbReference type="FunFam" id="2.90.10.10:FF:000029">
    <property type="entry name" value="G-type lectin S-receptor-like serine/threonine-protein kinase"/>
    <property type="match status" value="1"/>
</dbReference>
<dbReference type="SMART" id="SM00473">
    <property type="entry name" value="PAN_AP"/>
    <property type="match status" value="1"/>
</dbReference>
<dbReference type="CDD" id="cd00028">
    <property type="entry name" value="B_lectin"/>
    <property type="match status" value="1"/>
</dbReference>
<comment type="catalytic activity">
    <reaction evidence="6">
        <text>L-threonyl-[protein] + ATP = O-phospho-L-threonyl-[protein] + ADP + H(+)</text>
        <dbReference type="Rhea" id="RHEA:46608"/>
        <dbReference type="Rhea" id="RHEA-COMP:11060"/>
        <dbReference type="Rhea" id="RHEA-COMP:11605"/>
        <dbReference type="ChEBI" id="CHEBI:15378"/>
        <dbReference type="ChEBI" id="CHEBI:30013"/>
        <dbReference type="ChEBI" id="CHEBI:30616"/>
        <dbReference type="ChEBI" id="CHEBI:61977"/>
        <dbReference type="ChEBI" id="CHEBI:456216"/>
        <dbReference type="EC" id="2.7.11.1"/>
    </reaction>
</comment>
<dbReference type="Proteomes" id="UP001165190">
    <property type="component" value="Unassembled WGS sequence"/>
</dbReference>
<keyword evidence="4" id="KW-1015">Disulfide bond</keyword>
<evidence type="ECO:0000259" key="11">
    <source>
        <dbReference type="PROSITE" id="PS50927"/>
    </source>
</evidence>
<dbReference type="AlphaFoldDB" id="A0A9W7JHJ4"/>
<protein>
    <recommendedName>
        <fullName evidence="2">non-specific serine/threonine protein kinase</fullName>
        <ecNumber evidence="2">2.7.11.1</ecNumber>
    </recommendedName>
</protein>
<dbReference type="Pfam" id="PF00954">
    <property type="entry name" value="S_locus_glycop"/>
    <property type="match status" value="1"/>
</dbReference>
<gene>
    <name evidence="13" type="ORF">HRI_005132200</name>
</gene>
<feature type="chain" id="PRO_5040781824" description="non-specific serine/threonine protein kinase" evidence="9">
    <location>
        <begin position="23"/>
        <end position="457"/>
    </location>
</feature>
<dbReference type="PANTHER" id="PTHR32444">
    <property type="entry name" value="BULB-TYPE LECTIN DOMAIN-CONTAINING PROTEIN"/>
    <property type="match status" value="1"/>
</dbReference>
<dbReference type="GO" id="GO:0048544">
    <property type="term" value="P:recognition of pollen"/>
    <property type="evidence" value="ECO:0007669"/>
    <property type="project" value="InterPro"/>
</dbReference>
<dbReference type="InterPro" id="IPR036426">
    <property type="entry name" value="Bulb-type_lectin_dom_sf"/>
</dbReference>
<keyword evidence="14" id="KW-1185">Reference proteome</keyword>
<evidence type="ECO:0000256" key="9">
    <source>
        <dbReference type="SAM" id="SignalP"/>
    </source>
</evidence>
<organism evidence="13 14">
    <name type="scientific">Hibiscus trionum</name>
    <name type="common">Flower of an hour</name>
    <dbReference type="NCBI Taxonomy" id="183268"/>
    <lineage>
        <taxon>Eukaryota</taxon>
        <taxon>Viridiplantae</taxon>
        <taxon>Streptophyta</taxon>
        <taxon>Embryophyta</taxon>
        <taxon>Tracheophyta</taxon>
        <taxon>Spermatophyta</taxon>
        <taxon>Magnoliopsida</taxon>
        <taxon>eudicotyledons</taxon>
        <taxon>Gunneridae</taxon>
        <taxon>Pentapetalae</taxon>
        <taxon>rosids</taxon>
        <taxon>malvids</taxon>
        <taxon>Malvales</taxon>
        <taxon>Malvaceae</taxon>
        <taxon>Malvoideae</taxon>
        <taxon>Hibiscus</taxon>
    </lineage>
</organism>
<comment type="caution">
    <text evidence="8">Lacks conserved residue(s) required for the propagation of feature annotation.</text>
</comment>
<dbReference type="Gene3D" id="2.90.10.10">
    <property type="entry name" value="Bulb-type lectin domain"/>
    <property type="match status" value="1"/>
</dbReference>
<dbReference type="OrthoDB" id="1933550at2759"/>
<feature type="domain" description="EGF-like" evidence="10">
    <location>
        <begin position="285"/>
        <end position="323"/>
    </location>
</feature>
<dbReference type="SMART" id="SM00108">
    <property type="entry name" value="B_lectin"/>
    <property type="match status" value="1"/>
</dbReference>
<dbReference type="InterPro" id="IPR003609">
    <property type="entry name" value="Pan_app"/>
</dbReference>
<feature type="signal peptide" evidence="9">
    <location>
        <begin position="1"/>
        <end position="22"/>
    </location>
</feature>
<dbReference type="Pfam" id="PF08276">
    <property type="entry name" value="PAN_2"/>
    <property type="match status" value="1"/>
</dbReference>
<reference evidence="13" key="1">
    <citation type="submission" date="2023-05" db="EMBL/GenBank/DDBJ databases">
        <title>Genome and transcriptome analyses reveal genes involved in the formation of fine ridges on petal epidermal cells in Hibiscus trionum.</title>
        <authorList>
            <person name="Koshimizu S."/>
            <person name="Masuda S."/>
            <person name="Ishii T."/>
            <person name="Shirasu K."/>
            <person name="Hoshino A."/>
            <person name="Arita M."/>
        </authorList>
    </citation>
    <scope>NUCLEOTIDE SEQUENCE</scope>
    <source>
        <strain evidence="13">Hamamatsu line</strain>
    </source>
</reference>
<keyword evidence="3 9" id="KW-0732">Signal</keyword>
<comment type="function">
    <text evidence="1">Involved in sporophytic self-incompatibility system (the inability of flowering plants to achieve self-fertilization).</text>
</comment>
<evidence type="ECO:0000259" key="10">
    <source>
        <dbReference type="PROSITE" id="PS50026"/>
    </source>
</evidence>
<name>A0A9W7JHJ4_HIBTR</name>
<evidence type="ECO:0000256" key="6">
    <source>
        <dbReference type="ARBA" id="ARBA00047899"/>
    </source>
</evidence>
<feature type="domain" description="Apple" evidence="12">
    <location>
        <begin position="343"/>
        <end position="425"/>
    </location>
</feature>
<evidence type="ECO:0000256" key="2">
    <source>
        <dbReference type="ARBA" id="ARBA00012513"/>
    </source>
</evidence>
<dbReference type="PROSITE" id="PS50927">
    <property type="entry name" value="BULB_LECTIN"/>
    <property type="match status" value="1"/>
</dbReference>
<evidence type="ECO:0000256" key="7">
    <source>
        <dbReference type="ARBA" id="ARBA00048679"/>
    </source>
</evidence>
<comment type="catalytic activity">
    <reaction evidence="7">
        <text>L-seryl-[protein] + ATP = O-phospho-L-seryl-[protein] + ADP + H(+)</text>
        <dbReference type="Rhea" id="RHEA:17989"/>
        <dbReference type="Rhea" id="RHEA-COMP:9863"/>
        <dbReference type="Rhea" id="RHEA-COMP:11604"/>
        <dbReference type="ChEBI" id="CHEBI:15378"/>
        <dbReference type="ChEBI" id="CHEBI:29999"/>
        <dbReference type="ChEBI" id="CHEBI:30616"/>
        <dbReference type="ChEBI" id="CHEBI:83421"/>
        <dbReference type="ChEBI" id="CHEBI:456216"/>
        <dbReference type="EC" id="2.7.11.1"/>
    </reaction>
</comment>
<proteinExistence type="predicted"/>
<dbReference type="CDD" id="cd01098">
    <property type="entry name" value="PAN_AP_plant"/>
    <property type="match status" value="1"/>
</dbReference>
<dbReference type="EMBL" id="BSYR01000069">
    <property type="protein sequence ID" value="GMJ14630.1"/>
    <property type="molecule type" value="Genomic_DNA"/>
</dbReference>
<dbReference type="GO" id="GO:0004674">
    <property type="term" value="F:protein serine/threonine kinase activity"/>
    <property type="evidence" value="ECO:0007669"/>
    <property type="project" value="UniProtKB-EC"/>
</dbReference>
<evidence type="ECO:0000256" key="3">
    <source>
        <dbReference type="ARBA" id="ARBA00022729"/>
    </source>
</evidence>
<dbReference type="PROSITE" id="PS50026">
    <property type="entry name" value="EGF_3"/>
    <property type="match status" value="1"/>
</dbReference>
<evidence type="ECO:0000256" key="4">
    <source>
        <dbReference type="ARBA" id="ARBA00023157"/>
    </source>
</evidence>
<dbReference type="InterPro" id="IPR001480">
    <property type="entry name" value="Bulb-type_lectin_dom"/>
</dbReference>
<dbReference type="InterPro" id="IPR000742">
    <property type="entry name" value="EGF"/>
</dbReference>
<dbReference type="PIRSF" id="PIRSF002686">
    <property type="entry name" value="SLG"/>
    <property type="match status" value="1"/>
</dbReference>
<keyword evidence="5" id="KW-0325">Glycoprotein</keyword>
<accession>A0A9W7JHJ4</accession>
<evidence type="ECO:0000259" key="12">
    <source>
        <dbReference type="PROSITE" id="PS50948"/>
    </source>
</evidence>
<dbReference type="Pfam" id="PF01453">
    <property type="entry name" value="B_lectin"/>
    <property type="match status" value="1"/>
</dbReference>